<reference evidence="2" key="1">
    <citation type="submission" date="2024-04" db="EMBL/GenBank/DDBJ databases">
        <authorList>
            <consortium name="Molecular Ecology Group"/>
        </authorList>
    </citation>
    <scope>NUCLEOTIDE SEQUENCE</scope>
</reference>
<keyword evidence="3" id="KW-1185">Reference proteome</keyword>
<evidence type="ECO:0000256" key="1">
    <source>
        <dbReference type="SAM" id="MobiDB-lite"/>
    </source>
</evidence>
<sequence length="134" mass="15464">MKKEKEKQMNIVFSFSDDSSEKSEENKLSKSQLSKINILEAEIKELRNYLKVIDKTTHAILGEISRFQSRINDLSSKCKCCKHDKQKDGSCEKNNEVFEKGQKNKEMRSETDACAVSANYKLRENSNPCITNDY</sequence>
<dbReference type="AlphaFoldDB" id="A0AAV2NZX3"/>
<dbReference type="Proteomes" id="UP001497644">
    <property type="component" value="Chromosome 6"/>
</dbReference>
<evidence type="ECO:0000313" key="3">
    <source>
        <dbReference type="Proteomes" id="UP001497644"/>
    </source>
</evidence>
<name>A0AAV2NZX3_9HYME</name>
<evidence type="ECO:0000313" key="2">
    <source>
        <dbReference type="EMBL" id="CAL1685218.1"/>
    </source>
</evidence>
<proteinExistence type="predicted"/>
<protein>
    <submittedName>
        <fullName evidence="2">Uncharacterized protein</fullName>
    </submittedName>
</protein>
<gene>
    <name evidence="2" type="ORF">LPLAT_LOCUS10775</name>
</gene>
<organism evidence="2 3">
    <name type="scientific">Lasius platythorax</name>
    <dbReference type="NCBI Taxonomy" id="488582"/>
    <lineage>
        <taxon>Eukaryota</taxon>
        <taxon>Metazoa</taxon>
        <taxon>Ecdysozoa</taxon>
        <taxon>Arthropoda</taxon>
        <taxon>Hexapoda</taxon>
        <taxon>Insecta</taxon>
        <taxon>Pterygota</taxon>
        <taxon>Neoptera</taxon>
        <taxon>Endopterygota</taxon>
        <taxon>Hymenoptera</taxon>
        <taxon>Apocrita</taxon>
        <taxon>Aculeata</taxon>
        <taxon>Formicoidea</taxon>
        <taxon>Formicidae</taxon>
        <taxon>Formicinae</taxon>
        <taxon>Lasius</taxon>
        <taxon>Lasius</taxon>
    </lineage>
</organism>
<feature type="compositionally biased region" description="Basic and acidic residues" evidence="1">
    <location>
        <begin position="19"/>
        <end position="28"/>
    </location>
</feature>
<feature type="region of interest" description="Disordered" evidence="1">
    <location>
        <begin position="1"/>
        <end position="29"/>
    </location>
</feature>
<dbReference type="EMBL" id="OZ034829">
    <property type="protein sequence ID" value="CAL1685218.1"/>
    <property type="molecule type" value="Genomic_DNA"/>
</dbReference>
<accession>A0AAV2NZX3</accession>